<gene>
    <name evidence="2" type="ORF">GCM10011609_14560</name>
</gene>
<dbReference type="InterPro" id="IPR036278">
    <property type="entry name" value="Sialidase_sf"/>
</dbReference>
<sequence length="376" mass="40592">MRRLITTALVTLLALVSAPIPTQADPVLLTGEESRYPHAIRLEHGVYRGSILVALHGFHSVNVLRAGRAGKKFRRIGTFVDGVSAHATCCGHLYELPRRVGEMPAGTVLWAGSVGTRREGLKARVGRSDDAGETWHHLSECARALPGGGLWEPDLSVDARGRLNCYFADETHESHSRYIGRSVSRDGVIWSGKESVVAVPDGSLRPGMPQVKRLPTGEFYMMYEICSQPDQHSCEAYHRSSPDGVAWGDPRWRGTRPTTKDGRCFAHTPSITLAPNGTSRGRVILMGQMLMSANGEVDPGNGRTVFVSENGGRDGWYAVPAPVSVPGARDERCPNYHPSGVASLDGRELIGFASDFAANGGCHTSWATSSLPPFPG</sequence>
<keyword evidence="1" id="KW-0732">Signal</keyword>
<comment type="caution">
    <text evidence="2">The sequence shown here is derived from an EMBL/GenBank/DDBJ whole genome shotgun (WGS) entry which is preliminary data.</text>
</comment>
<name>A0ABQ2HGW9_9PSEU</name>
<reference evidence="3" key="1">
    <citation type="journal article" date="2019" name="Int. J. Syst. Evol. Microbiol.">
        <title>The Global Catalogue of Microorganisms (GCM) 10K type strain sequencing project: providing services to taxonomists for standard genome sequencing and annotation.</title>
        <authorList>
            <consortium name="The Broad Institute Genomics Platform"/>
            <consortium name="The Broad Institute Genome Sequencing Center for Infectious Disease"/>
            <person name="Wu L."/>
            <person name="Ma J."/>
        </authorList>
    </citation>
    <scope>NUCLEOTIDE SEQUENCE [LARGE SCALE GENOMIC DNA]</scope>
    <source>
        <strain evidence="3">CGMCC 4.7319</strain>
    </source>
</reference>
<feature type="signal peptide" evidence="1">
    <location>
        <begin position="1"/>
        <end position="24"/>
    </location>
</feature>
<accession>A0ABQ2HGW9</accession>
<feature type="chain" id="PRO_5047362492" description="Exo-alpha-sialidase" evidence="1">
    <location>
        <begin position="25"/>
        <end position="376"/>
    </location>
</feature>
<dbReference type="Gene3D" id="2.120.10.10">
    <property type="match status" value="1"/>
</dbReference>
<dbReference type="RefSeq" id="WP_189153842.1">
    <property type="nucleotide sequence ID" value="NZ_BMNC01000002.1"/>
</dbReference>
<organism evidence="2 3">
    <name type="scientific">Lentzea pudingi</name>
    <dbReference type="NCBI Taxonomy" id="1789439"/>
    <lineage>
        <taxon>Bacteria</taxon>
        <taxon>Bacillati</taxon>
        <taxon>Actinomycetota</taxon>
        <taxon>Actinomycetes</taxon>
        <taxon>Pseudonocardiales</taxon>
        <taxon>Pseudonocardiaceae</taxon>
        <taxon>Lentzea</taxon>
    </lineage>
</organism>
<protein>
    <recommendedName>
        <fullName evidence="4">Exo-alpha-sialidase</fullName>
    </recommendedName>
</protein>
<keyword evidence="3" id="KW-1185">Reference proteome</keyword>
<evidence type="ECO:0008006" key="4">
    <source>
        <dbReference type="Google" id="ProtNLM"/>
    </source>
</evidence>
<dbReference type="Proteomes" id="UP000597656">
    <property type="component" value="Unassembled WGS sequence"/>
</dbReference>
<dbReference type="EMBL" id="BMNC01000002">
    <property type="protein sequence ID" value="GGM79872.1"/>
    <property type="molecule type" value="Genomic_DNA"/>
</dbReference>
<proteinExistence type="predicted"/>
<dbReference type="PANTHER" id="PTHR38792:SF3">
    <property type="entry name" value="BNR_ASP-BOX REPEAT DOMAIN PROTEIN (AFU_ORTHOLOGUE AFUA_7G06430)-RELATED"/>
    <property type="match status" value="1"/>
</dbReference>
<dbReference type="PANTHER" id="PTHR38792">
    <property type="entry name" value="BNR/ASP-BOX REPEAT DOMAIN PROTEIN (AFU_ORTHOLOGUE AFUA_7G06430)-RELATED"/>
    <property type="match status" value="1"/>
</dbReference>
<dbReference type="SUPFAM" id="SSF50939">
    <property type="entry name" value="Sialidases"/>
    <property type="match status" value="1"/>
</dbReference>
<evidence type="ECO:0000313" key="3">
    <source>
        <dbReference type="Proteomes" id="UP000597656"/>
    </source>
</evidence>
<evidence type="ECO:0000256" key="1">
    <source>
        <dbReference type="SAM" id="SignalP"/>
    </source>
</evidence>
<evidence type="ECO:0000313" key="2">
    <source>
        <dbReference type="EMBL" id="GGM79872.1"/>
    </source>
</evidence>